<evidence type="ECO:0000313" key="2">
    <source>
        <dbReference type="Proteomes" id="UP000308038"/>
    </source>
</evidence>
<dbReference type="InterPro" id="IPR025427">
    <property type="entry name" value="DUF4160"/>
</dbReference>
<dbReference type="EMBL" id="SSTI01000022">
    <property type="protein sequence ID" value="THG37099.1"/>
    <property type="molecule type" value="Genomic_DNA"/>
</dbReference>
<protein>
    <submittedName>
        <fullName evidence="1">DUF4160 domain-containing protein</fullName>
    </submittedName>
</protein>
<dbReference type="RefSeq" id="WP_136452381.1">
    <property type="nucleotide sequence ID" value="NZ_SSTI01000022.1"/>
</dbReference>
<dbReference type="Pfam" id="PF13711">
    <property type="entry name" value="DUF4160"/>
    <property type="match status" value="1"/>
</dbReference>
<proteinExistence type="predicted"/>
<keyword evidence="2" id="KW-1185">Reference proteome</keyword>
<gene>
    <name evidence="1" type="ORF">E5988_16255</name>
</gene>
<name>A0ABY2QG27_9SPHN</name>
<dbReference type="Proteomes" id="UP000308038">
    <property type="component" value="Unassembled WGS sequence"/>
</dbReference>
<evidence type="ECO:0000313" key="1">
    <source>
        <dbReference type="EMBL" id="THG37099.1"/>
    </source>
</evidence>
<sequence>MRTIVPIDPALVRVLEDSLNLGPMIDLTGRRMLNEEQVARFDGLSIQIQADEHPPPHFHVRGGGANVSFAIDDGHRLKGAKGLERYDRNIEKWWHDNRCVLILTWNRLRPADCPVGTVPVPPECQPPKEGTDA</sequence>
<accession>A0ABY2QG27</accession>
<reference evidence="1 2" key="1">
    <citation type="submission" date="2019-04" db="EMBL/GenBank/DDBJ databases">
        <title>Microbes associate with the intestines of laboratory mice.</title>
        <authorList>
            <person name="Navarre W."/>
            <person name="Wong E."/>
            <person name="Huang K.C."/>
            <person name="Tropini C."/>
            <person name="Ng K."/>
            <person name="Yu B."/>
        </authorList>
    </citation>
    <scope>NUCLEOTIDE SEQUENCE [LARGE SCALE GENOMIC DNA]</scope>
    <source>
        <strain evidence="1 2">NM83_B4-11</strain>
    </source>
</reference>
<comment type="caution">
    <text evidence="1">The sequence shown here is derived from an EMBL/GenBank/DDBJ whole genome shotgun (WGS) entry which is preliminary data.</text>
</comment>
<organism evidence="1 2">
    <name type="scientific">Sphingomonas olei</name>
    <dbReference type="NCBI Taxonomy" id="1886787"/>
    <lineage>
        <taxon>Bacteria</taxon>
        <taxon>Pseudomonadati</taxon>
        <taxon>Pseudomonadota</taxon>
        <taxon>Alphaproteobacteria</taxon>
        <taxon>Sphingomonadales</taxon>
        <taxon>Sphingomonadaceae</taxon>
        <taxon>Sphingomonas</taxon>
    </lineage>
</organism>